<keyword evidence="1" id="KW-0175">Coiled coil</keyword>
<feature type="compositionally biased region" description="Polar residues" evidence="2">
    <location>
        <begin position="24"/>
        <end position="34"/>
    </location>
</feature>
<accession>A0A3N4IMB3</accession>
<protein>
    <submittedName>
        <fullName evidence="3">Uncharacterized protein</fullName>
    </submittedName>
</protein>
<evidence type="ECO:0000313" key="3">
    <source>
        <dbReference type="EMBL" id="RPA85848.1"/>
    </source>
</evidence>
<feature type="compositionally biased region" description="Polar residues" evidence="2">
    <location>
        <begin position="53"/>
        <end position="62"/>
    </location>
</feature>
<sequence length="244" mass="27890">MPCSHHAGSSGHANPNFDNRRAGESTSNEAQPSFHSGYATVRAVSGRVVNFDRPNTTNSQDDGYNPGPRISHPNTTNSQEHGYNPGRISSRWLLFHTHPDPSTSINKLTNHIEDLEHQLDKCDAHRRQITSLNRQLHAYRCNPGLPLERCAAHRAHLTNCNQRLHAVYQEQREDIGMLNETREELDEERRRNGSLERENAELRRQMELLWSENRSLEERIGSYRRRMDGFGTPEPVAVGYGFMG</sequence>
<feature type="region of interest" description="Disordered" evidence="2">
    <location>
        <begin position="1"/>
        <end position="34"/>
    </location>
</feature>
<dbReference type="AlphaFoldDB" id="A0A3N4IMB3"/>
<evidence type="ECO:0000313" key="4">
    <source>
        <dbReference type="Proteomes" id="UP000275078"/>
    </source>
</evidence>
<feature type="coiled-coil region" evidence="1">
    <location>
        <begin position="105"/>
        <end position="142"/>
    </location>
</feature>
<dbReference type="Proteomes" id="UP000275078">
    <property type="component" value="Unassembled WGS sequence"/>
</dbReference>
<dbReference type="EMBL" id="ML119652">
    <property type="protein sequence ID" value="RPA85848.1"/>
    <property type="molecule type" value="Genomic_DNA"/>
</dbReference>
<feature type="compositionally biased region" description="Polar residues" evidence="2">
    <location>
        <begin position="72"/>
        <end position="81"/>
    </location>
</feature>
<feature type="region of interest" description="Disordered" evidence="2">
    <location>
        <begin position="51"/>
        <end position="85"/>
    </location>
</feature>
<name>A0A3N4IMB3_ASCIM</name>
<evidence type="ECO:0000256" key="1">
    <source>
        <dbReference type="SAM" id="Coils"/>
    </source>
</evidence>
<gene>
    <name evidence="3" type="ORF">BJ508DRAFT_411813</name>
</gene>
<reference evidence="3 4" key="1">
    <citation type="journal article" date="2018" name="Nat. Ecol. Evol.">
        <title>Pezizomycetes genomes reveal the molecular basis of ectomycorrhizal truffle lifestyle.</title>
        <authorList>
            <person name="Murat C."/>
            <person name="Payen T."/>
            <person name="Noel B."/>
            <person name="Kuo A."/>
            <person name="Morin E."/>
            <person name="Chen J."/>
            <person name="Kohler A."/>
            <person name="Krizsan K."/>
            <person name="Balestrini R."/>
            <person name="Da Silva C."/>
            <person name="Montanini B."/>
            <person name="Hainaut M."/>
            <person name="Levati E."/>
            <person name="Barry K.W."/>
            <person name="Belfiori B."/>
            <person name="Cichocki N."/>
            <person name="Clum A."/>
            <person name="Dockter R.B."/>
            <person name="Fauchery L."/>
            <person name="Guy J."/>
            <person name="Iotti M."/>
            <person name="Le Tacon F."/>
            <person name="Lindquist E.A."/>
            <person name="Lipzen A."/>
            <person name="Malagnac F."/>
            <person name="Mello A."/>
            <person name="Molinier V."/>
            <person name="Miyauchi S."/>
            <person name="Poulain J."/>
            <person name="Riccioni C."/>
            <person name="Rubini A."/>
            <person name="Sitrit Y."/>
            <person name="Splivallo R."/>
            <person name="Traeger S."/>
            <person name="Wang M."/>
            <person name="Zifcakova L."/>
            <person name="Wipf D."/>
            <person name="Zambonelli A."/>
            <person name="Paolocci F."/>
            <person name="Nowrousian M."/>
            <person name="Ottonello S."/>
            <person name="Baldrian P."/>
            <person name="Spatafora J.W."/>
            <person name="Henrissat B."/>
            <person name="Nagy L.G."/>
            <person name="Aury J.M."/>
            <person name="Wincker P."/>
            <person name="Grigoriev I.V."/>
            <person name="Bonfante P."/>
            <person name="Martin F.M."/>
        </authorList>
    </citation>
    <scope>NUCLEOTIDE SEQUENCE [LARGE SCALE GENOMIC DNA]</scope>
    <source>
        <strain evidence="3 4">RN42</strain>
    </source>
</reference>
<feature type="coiled-coil region" evidence="1">
    <location>
        <begin position="168"/>
        <end position="219"/>
    </location>
</feature>
<keyword evidence="4" id="KW-1185">Reference proteome</keyword>
<evidence type="ECO:0000256" key="2">
    <source>
        <dbReference type="SAM" id="MobiDB-lite"/>
    </source>
</evidence>
<proteinExistence type="predicted"/>
<organism evidence="3 4">
    <name type="scientific">Ascobolus immersus RN42</name>
    <dbReference type="NCBI Taxonomy" id="1160509"/>
    <lineage>
        <taxon>Eukaryota</taxon>
        <taxon>Fungi</taxon>
        <taxon>Dikarya</taxon>
        <taxon>Ascomycota</taxon>
        <taxon>Pezizomycotina</taxon>
        <taxon>Pezizomycetes</taxon>
        <taxon>Pezizales</taxon>
        <taxon>Ascobolaceae</taxon>
        <taxon>Ascobolus</taxon>
    </lineage>
</organism>